<name>C5FIH8_ARTOC</name>
<keyword evidence="8" id="KW-1185">Reference proteome</keyword>
<evidence type="ECO:0000256" key="5">
    <source>
        <dbReference type="SAM" id="MobiDB-lite"/>
    </source>
</evidence>
<dbReference type="Proteomes" id="UP000002035">
    <property type="component" value="Unassembled WGS sequence"/>
</dbReference>
<evidence type="ECO:0000256" key="1">
    <source>
        <dbReference type="ARBA" id="ARBA00004141"/>
    </source>
</evidence>
<dbReference type="OMA" id="WWFFVLC"/>
<dbReference type="STRING" id="554155.C5FIH8"/>
<dbReference type="eggNOG" id="ENOG502RHBN">
    <property type="taxonomic scope" value="Eukaryota"/>
</dbReference>
<feature type="transmembrane region" description="Helical" evidence="6">
    <location>
        <begin position="487"/>
        <end position="506"/>
    </location>
</feature>
<dbReference type="VEuPathDB" id="FungiDB:MCYG_02066"/>
<keyword evidence="4 6" id="KW-0472">Membrane</keyword>
<sequence>MSKGSHWALSPVVPLYSCYQNTISDIEWNMETKKASITPENYTRAIISLSRRYASTSAFPGNNYVDIGEWMLQDRKLPNSAKSEEDISLFASKSEQPHDLVVIYSSGEKRWGIKQYSQEQHETFSTSTSVRNEEALGQIIFIRGFISPSWVAAIGSKYNIDPEFFRRHMDFLSASVLRHSFSFPSLASSSNNIFRLCVSTILHREDFGGQDLQSQRSEQSTGLRNYKLRQLGSTRICCGDSLVREYSTVCSSFSVIEQWISLCIVKTDKGWTVVAWMDQDPGANASAEVVQSTAVLPLQYDSLLALVDLARRARNDPLFMCIPLFTHAAFSEVQFLNLMESSIQIQINAIAGGIPADVLGTLQFFSEILNRHAEQLKDSIRALHKLAERSSQVLKADNLMFQGVTPPSLGQNSHRQSLRTDGARTIEPSSSDNAFRPRSLLEDYEQLYDRCIDLSKTCTRGITLAMNKAAIEESHKAIEQSERLKKLTLLATLFIPLSFTSSLLGMNIDLLGQKAVKFWWFFVLCIPITLLAYTFYLWDFRTLKNIRRSLWKRCRHIRELATGATASEKDQSHVV</sequence>
<proteinExistence type="predicted"/>
<dbReference type="Pfam" id="PF01544">
    <property type="entry name" value="CorA"/>
    <property type="match status" value="1"/>
</dbReference>
<dbReference type="RefSeq" id="XP_002849132.1">
    <property type="nucleotide sequence ID" value="XM_002849086.1"/>
</dbReference>
<dbReference type="HOGENOM" id="CLU_023638_0_0_1"/>
<dbReference type="GeneID" id="9229186"/>
<dbReference type="EMBL" id="DS995702">
    <property type="protein sequence ID" value="EEQ29247.1"/>
    <property type="molecule type" value="Genomic_DNA"/>
</dbReference>
<comment type="subcellular location">
    <subcellularLocation>
        <location evidence="1">Membrane</location>
        <topology evidence="1">Multi-pass membrane protein</topology>
    </subcellularLocation>
</comment>
<evidence type="ECO:0008006" key="9">
    <source>
        <dbReference type="Google" id="ProtNLM"/>
    </source>
</evidence>
<reference evidence="8" key="1">
    <citation type="journal article" date="2012" name="MBio">
        <title>Comparative genome analysis of Trichophyton rubrum and related dermatophytes reveals candidate genes involved in infection.</title>
        <authorList>
            <person name="Martinez D.A."/>
            <person name="Oliver B.G."/>
            <person name="Graeser Y."/>
            <person name="Goldberg J.M."/>
            <person name="Li W."/>
            <person name="Martinez-Rossi N.M."/>
            <person name="Monod M."/>
            <person name="Shelest E."/>
            <person name="Barton R.C."/>
            <person name="Birch E."/>
            <person name="Brakhage A.A."/>
            <person name="Chen Z."/>
            <person name="Gurr S.J."/>
            <person name="Heiman D."/>
            <person name="Heitman J."/>
            <person name="Kosti I."/>
            <person name="Rossi A."/>
            <person name="Saif S."/>
            <person name="Samalova M."/>
            <person name="Saunders C.W."/>
            <person name="Shea T."/>
            <person name="Summerbell R.C."/>
            <person name="Xu J."/>
            <person name="Young S."/>
            <person name="Zeng Q."/>
            <person name="Birren B.W."/>
            <person name="Cuomo C.A."/>
            <person name="White T.C."/>
        </authorList>
    </citation>
    <scope>NUCLEOTIDE SEQUENCE [LARGE SCALE GENOMIC DNA]</scope>
    <source>
        <strain evidence="8">ATCC MYA-4605 / CBS 113480</strain>
    </source>
</reference>
<feature type="region of interest" description="Disordered" evidence="5">
    <location>
        <begin position="405"/>
        <end position="433"/>
    </location>
</feature>
<evidence type="ECO:0000313" key="8">
    <source>
        <dbReference type="Proteomes" id="UP000002035"/>
    </source>
</evidence>
<dbReference type="OrthoDB" id="3231000at2759"/>
<dbReference type="GO" id="GO:0016020">
    <property type="term" value="C:membrane"/>
    <property type="evidence" value="ECO:0007669"/>
    <property type="project" value="UniProtKB-SubCell"/>
</dbReference>
<keyword evidence="2 6" id="KW-0812">Transmembrane</keyword>
<dbReference type="Gene3D" id="1.20.58.340">
    <property type="entry name" value="Magnesium transport protein CorA, transmembrane region"/>
    <property type="match status" value="1"/>
</dbReference>
<evidence type="ECO:0000256" key="3">
    <source>
        <dbReference type="ARBA" id="ARBA00022989"/>
    </source>
</evidence>
<dbReference type="InterPro" id="IPR002523">
    <property type="entry name" value="MgTranspt_CorA/ZnTranspt_ZntB"/>
</dbReference>
<dbReference type="InterPro" id="IPR045863">
    <property type="entry name" value="CorA_TM1_TM2"/>
</dbReference>
<dbReference type="GO" id="GO:0046873">
    <property type="term" value="F:metal ion transmembrane transporter activity"/>
    <property type="evidence" value="ECO:0007669"/>
    <property type="project" value="InterPro"/>
</dbReference>
<feature type="transmembrane region" description="Helical" evidence="6">
    <location>
        <begin position="518"/>
        <end position="538"/>
    </location>
</feature>
<evidence type="ECO:0000256" key="2">
    <source>
        <dbReference type="ARBA" id="ARBA00022692"/>
    </source>
</evidence>
<evidence type="ECO:0000256" key="4">
    <source>
        <dbReference type="ARBA" id="ARBA00023136"/>
    </source>
</evidence>
<keyword evidence="3 6" id="KW-1133">Transmembrane helix</keyword>
<accession>C5FIH8</accession>
<evidence type="ECO:0000256" key="6">
    <source>
        <dbReference type="SAM" id="Phobius"/>
    </source>
</evidence>
<protein>
    <recommendedName>
        <fullName evidence="9">CorA family metal ion transporter</fullName>
    </recommendedName>
</protein>
<evidence type="ECO:0000313" key="7">
    <source>
        <dbReference type="EMBL" id="EEQ29247.1"/>
    </source>
</evidence>
<dbReference type="SUPFAM" id="SSF144083">
    <property type="entry name" value="Magnesium transport protein CorA, transmembrane region"/>
    <property type="match status" value="1"/>
</dbReference>
<gene>
    <name evidence="7" type="ORF">MCYG_02066</name>
</gene>
<dbReference type="AlphaFoldDB" id="C5FIH8"/>
<organism evidence="7 8">
    <name type="scientific">Arthroderma otae (strain ATCC MYA-4605 / CBS 113480)</name>
    <name type="common">Microsporum canis</name>
    <dbReference type="NCBI Taxonomy" id="554155"/>
    <lineage>
        <taxon>Eukaryota</taxon>
        <taxon>Fungi</taxon>
        <taxon>Dikarya</taxon>
        <taxon>Ascomycota</taxon>
        <taxon>Pezizomycotina</taxon>
        <taxon>Eurotiomycetes</taxon>
        <taxon>Eurotiomycetidae</taxon>
        <taxon>Onygenales</taxon>
        <taxon>Arthrodermataceae</taxon>
        <taxon>Microsporum</taxon>
    </lineage>
</organism>